<keyword evidence="11" id="KW-1185">Reference proteome</keyword>
<dbReference type="InterPro" id="IPR051449">
    <property type="entry name" value="ABC-2_transporter_component"/>
</dbReference>
<organism evidence="10 11">
    <name type="scientific">Paenibacillus sedimenti</name>
    <dbReference type="NCBI Taxonomy" id="2770274"/>
    <lineage>
        <taxon>Bacteria</taxon>
        <taxon>Bacillati</taxon>
        <taxon>Bacillota</taxon>
        <taxon>Bacilli</taxon>
        <taxon>Bacillales</taxon>
        <taxon>Paenibacillaceae</taxon>
        <taxon>Paenibacillus</taxon>
    </lineage>
</organism>
<dbReference type="InterPro" id="IPR047817">
    <property type="entry name" value="ABC2_TM_bact-type"/>
</dbReference>
<dbReference type="GO" id="GO:0005886">
    <property type="term" value="C:plasma membrane"/>
    <property type="evidence" value="ECO:0007669"/>
    <property type="project" value="UniProtKB-SubCell"/>
</dbReference>
<evidence type="ECO:0000313" key="11">
    <source>
        <dbReference type="Proteomes" id="UP000650466"/>
    </source>
</evidence>
<evidence type="ECO:0000313" key="10">
    <source>
        <dbReference type="EMBL" id="MBD0379280.1"/>
    </source>
</evidence>
<feature type="transmembrane region" description="Helical" evidence="8">
    <location>
        <begin position="354"/>
        <end position="376"/>
    </location>
</feature>
<comment type="caution">
    <text evidence="10">The sequence shown here is derived from an EMBL/GenBank/DDBJ whole genome shotgun (WGS) entry which is preliminary data.</text>
</comment>
<dbReference type="GO" id="GO:0140359">
    <property type="term" value="F:ABC-type transporter activity"/>
    <property type="evidence" value="ECO:0007669"/>
    <property type="project" value="InterPro"/>
</dbReference>
<reference evidence="10" key="1">
    <citation type="submission" date="2020-09" db="EMBL/GenBank/DDBJ databases">
        <title>Draft Genome Sequence of Paenibacillus sp. WST5.</title>
        <authorList>
            <person name="Bao Z."/>
        </authorList>
    </citation>
    <scope>NUCLEOTIDE SEQUENCE</scope>
    <source>
        <strain evidence="10">WST5</strain>
    </source>
</reference>
<evidence type="ECO:0000256" key="2">
    <source>
        <dbReference type="ARBA" id="ARBA00007783"/>
    </source>
</evidence>
<dbReference type="InterPro" id="IPR013525">
    <property type="entry name" value="ABC2_TM"/>
</dbReference>
<dbReference type="PANTHER" id="PTHR30294:SF45">
    <property type="entry name" value="LINEARMYCIN RESISTANCE PERMEASE PROTEIN LNRN"/>
    <property type="match status" value="1"/>
</dbReference>
<accession>A0A926KNJ2</accession>
<dbReference type="PANTHER" id="PTHR30294">
    <property type="entry name" value="MEMBRANE COMPONENT OF ABC TRANSPORTER YHHJ-RELATED"/>
    <property type="match status" value="1"/>
</dbReference>
<keyword evidence="7 8" id="KW-0472">Membrane</keyword>
<gene>
    <name evidence="10" type="ORF">ICC18_03965</name>
</gene>
<dbReference type="Proteomes" id="UP000650466">
    <property type="component" value="Unassembled WGS sequence"/>
</dbReference>
<evidence type="ECO:0000256" key="3">
    <source>
        <dbReference type="ARBA" id="ARBA00022448"/>
    </source>
</evidence>
<name>A0A926KNJ2_9BACL</name>
<feature type="transmembrane region" description="Helical" evidence="8">
    <location>
        <begin position="232"/>
        <end position="255"/>
    </location>
</feature>
<dbReference type="Gene3D" id="3.40.1710.10">
    <property type="entry name" value="abc type-2 transporter like domain"/>
    <property type="match status" value="1"/>
</dbReference>
<feature type="domain" description="ABC transmembrane type-2" evidence="9">
    <location>
        <begin position="150"/>
        <end position="379"/>
    </location>
</feature>
<keyword evidence="6 8" id="KW-1133">Transmembrane helix</keyword>
<dbReference type="PROSITE" id="PS51012">
    <property type="entry name" value="ABC_TM2"/>
    <property type="match status" value="1"/>
</dbReference>
<feature type="transmembrane region" description="Helical" evidence="8">
    <location>
        <begin position="191"/>
        <end position="211"/>
    </location>
</feature>
<feature type="transmembrane region" description="Helical" evidence="8">
    <location>
        <begin position="300"/>
        <end position="319"/>
    </location>
</feature>
<sequence>MNSFYIALNMLRRTLLQKKGFLIYVVIPAAVISFIIGVVGQQHTNQSNIEYINADRGPLGAHLVHELSTLPDYQLTEAPSEQSLKEHVIKQKVSAAVMIPEGFSDTMMRGSTAEVDLFQISLNESTYSLKLNLDSTLSRYKEIIDLQQSIGLQNEALADAVEKTIVQMEKHQVKAAVTDYDLYTNPNMSTVIGFMLLFMMGLINNTVTVIMEDRRHRTMARMYTAPVRSAEIVLGNFLGSFLVGTLQVLAILLFTRYVINYDYGLPFLPHFIIIEFFLLASMGIASAIAGMVKNSTNINIINSIVITPTSMLGGCFWPISVMPDWMQKISNFVPQTWVIDAIERMASGQTLSEMWMHMGILSLFALILLGVGSVILKPGEAEAS</sequence>
<keyword evidence="4" id="KW-1003">Cell membrane</keyword>
<dbReference type="AlphaFoldDB" id="A0A926KNJ2"/>
<evidence type="ECO:0000256" key="7">
    <source>
        <dbReference type="ARBA" id="ARBA00023136"/>
    </source>
</evidence>
<keyword evidence="5 8" id="KW-0812">Transmembrane</keyword>
<evidence type="ECO:0000256" key="8">
    <source>
        <dbReference type="SAM" id="Phobius"/>
    </source>
</evidence>
<keyword evidence="3" id="KW-0813">Transport</keyword>
<evidence type="ECO:0000256" key="6">
    <source>
        <dbReference type="ARBA" id="ARBA00022989"/>
    </source>
</evidence>
<evidence type="ECO:0000256" key="5">
    <source>
        <dbReference type="ARBA" id="ARBA00022692"/>
    </source>
</evidence>
<feature type="transmembrane region" description="Helical" evidence="8">
    <location>
        <begin position="267"/>
        <end position="288"/>
    </location>
</feature>
<dbReference type="Pfam" id="PF12698">
    <property type="entry name" value="ABC2_membrane_3"/>
    <property type="match status" value="1"/>
</dbReference>
<evidence type="ECO:0000256" key="4">
    <source>
        <dbReference type="ARBA" id="ARBA00022475"/>
    </source>
</evidence>
<evidence type="ECO:0000256" key="1">
    <source>
        <dbReference type="ARBA" id="ARBA00004651"/>
    </source>
</evidence>
<dbReference type="EMBL" id="JACVVD010000001">
    <property type="protein sequence ID" value="MBD0379280.1"/>
    <property type="molecule type" value="Genomic_DNA"/>
</dbReference>
<comment type="similarity">
    <text evidence="2">Belongs to the ABC-2 integral membrane protein family.</text>
</comment>
<proteinExistence type="inferred from homology"/>
<dbReference type="RefSeq" id="WP_188173050.1">
    <property type="nucleotide sequence ID" value="NZ_JACVVD010000001.1"/>
</dbReference>
<protein>
    <submittedName>
        <fullName evidence="10">ABC transporter permease</fullName>
    </submittedName>
</protein>
<comment type="subcellular location">
    <subcellularLocation>
        <location evidence="1">Cell membrane</location>
        <topology evidence="1">Multi-pass membrane protein</topology>
    </subcellularLocation>
</comment>
<feature type="transmembrane region" description="Helical" evidence="8">
    <location>
        <begin position="21"/>
        <end position="40"/>
    </location>
</feature>
<evidence type="ECO:0000259" key="9">
    <source>
        <dbReference type="PROSITE" id="PS51012"/>
    </source>
</evidence>